<name>A0ACC0FVU3_9ERIC</name>
<organism evidence="1 2">
    <name type="scientific">Camellia lanceoleosa</name>
    <dbReference type="NCBI Taxonomy" id="1840588"/>
    <lineage>
        <taxon>Eukaryota</taxon>
        <taxon>Viridiplantae</taxon>
        <taxon>Streptophyta</taxon>
        <taxon>Embryophyta</taxon>
        <taxon>Tracheophyta</taxon>
        <taxon>Spermatophyta</taxon>
        <taxon>Magnoliopsida</taxon>
        <taxon>eudicotyledons</taxon>
        <taxon>Gunneridae</taxon>
        <taxon>Pentapetalae</taxon>
        <taxon>asterids</taxon>
        <taxon>Ericales</taxon>
        <taxon>Theaceae</taxon>
        <taxon>Camellia</taxon>
    </lineage>
</organism>
<gene>
    <name evidence="1" type="ORF">LOK49_LG12G01626</name>
</gene>
<dbReference type="Proteomes" id="UP001060215">
    <property type="component" value="Chromosome 13"/>
</dbReference>
<comment type="caution">
    <text evidence="1">The sequence shown here is derived from an EMBL/GenBank/DDBJ whole genome shotgun (WGS) entry which is preliminary data.</text>
</comment>
<proteinExistence type="predicted"/>
<sequence>MFIDFSHVMRFNDVLQKAISDEYLRFEPYLKNACKRFVMEQKPTFITDDNPNKDINVAFFYMNENDSKCERSPCFTYRPIVGVAYGEMLNFDMVNSSKEELCSLSLSLCLMYLDYNQFIGRIPDAFYKHAFLKEMYIEGNAFRSGVNPIGIHNVLEVFDRVLVLVKASTYYLLVELFLFVLAKTRVFQFELECSSINRMYIMYTSVLGNSLKF</sequence>
<evidence type="ECO:0000313" key="1">
    <source>
        <dbReference type="EMBL" id="KAI7992790.1"/>
    </source>
</evidence>
<evidence type="ECO:0000313" key="2">
    <source>
        <dbReference type="Proteomes" id="UP001060215"/>
    </source>
</evidence>
<keyword evidence="2" id="KW-1185">Reference proteome</keyword>
<reference evidence="1 2" key="1">
    <citation type="journal article" date="2022" name="Plant J.">
        <title>Chromosome-level genome of Camellia lanceoleosa provides a valuable resource for understanding genome evolution and self-incompatibility.</title>
        <authorList>
            <person name="Gong W."/>
            <person name="Xiao S."/>
            <person name="Wang L."/>
            <person name="Liao Z."/>
            <person name="Chang Y."/>
            <person name="Mo W."/>
            <person name="Hu G."/>
            <person name="Li W."/>
            <person name="Zhao G."/>
            <person name="Zhu H."/>
            <person name="Hu X."/>
            <person name="Ji K."/>
            <person name="Xiang X."/>
            <person name="Song Q."/>
            <person name="Yuan D."/>
            <person name="Jin S."/>
            <person name="Zhang L."/>
        </authorList>
    </citation>
    <scope>NUCLEOTIDE SEQUENCE [LARGE SCALE GENOMIC DNA]</scope>
    <source>
        <strain evidence="1">SQ_2022a</strain>
    </source>
</reference>
<protein>
    <submittedName>
        <fullName evidence="1">DNA replication licensing factor MCM6</fullName>
    </submittedName>
</protein>
<accession>A0ACC0FVU3</accession>
<dbReference type="EMBL" id="CM045770">
    <property type="protein sequence ID" value="KAI7992790.1"/>
    <property type="molecule type" value="Genomic_DNA"/>
</dbReference>